<organism evidence="16 17">
    <name type="scientific">Malassezia cuniculi</name>
    <dbReference type="NCBI Taxonomy" id="948313"/>
    <lineage>
        <taxon>Eukaryota</taxon>
        <taxon>Fungi</taxon>
        <taxon>Dikarya</taxon>
        <taxon>Basidiomycota</taxon>
        <taxon>Ustilaginomycotina</taxon>
        <taxon>Malasseziomycetes</taxon>
        <taxon>Malasseziales</taxon>
        <taxon>Malasseziaceae</taxon>
        <taxon>Malassezia</taxon>
    </lineage>
</organism>
<dbReference type="PANTHER" id="PTHR11246:SF5">
    <property type="entry name" value="PRE-MRNA-SPLICING FACTOR SYF1"/>
    <property type="match status" value="1"/>
</dbReference>
<keyword evidence="7" id="KW-0508">mRNA splicing</keyword>
<evidence type="ECO:0000256" key="2">
    <source>
        <dbReference type="ARBA" id="ARBA00008644"/>
    </source>
</evidence>
<dbReference type="FunFam" id="1.25.40.10:FF:000137">
    <property type="entry name" value="Pre-mRNA-splicing factor syf1"/>
    <property type="match status" value="1"/>
</dbReference>
<evidence type="ECO:0000256" key="12">
    <source>
        <dbReference type="SAM" id="MobiDB-lite"/>
    </source>
</evidence>
<dbReference type="Gene3D" id="1.25.40.10">
    <property type="entry name" value="Tetratricopeptide repeat domain"/>
    <property type="match status" value="4"/>
</dbReference>
<evidence type="ECO:0000259" key="13">
    <source>
        <dbReference type="Pfam" id="PF23220"/>
    </source>
</evidence>
<sequence>MAEIERIVALFPLTAPVPLPGTVEGLVPLDDVPLEQEVLRNPDNPRTWRSYITHVEETNYKKRPQADDWLSPAAAELLGFMSDGEQRLALQRVVSIYERALAHFPTSYALWSAYLRTRSRFVLGEIRGGAEAARRRMLEASNRVLEMGPTLLDARRDEEAYDKWDYALDGTLGWREWRSLAAAYERALMWLPRMPRLWLEYLNMFIHPSCSPILSRTHARRTFDRALRTLPGSLHLRIWKIYLRWAEIVGGETALRVWRRYLAVDPSLSERFVHLLVDTPPTMRLADGHTNGIEPAEDEEEEDDDDTGDTTDRLVTSPRGKRTLEASKVLLALARAALDGVYTSPEGKSPYQLLTEWLELAEKQPQHIGLSRAAEDALGEESRADPSRYDQKDMRRLPLAHIVRTDGLSRYPDQAGRLWTGLATCWIQRGDLDAARDTFEEGMAQVVTVRDFTQVFDAYAETSENVLTFMMDELDEEEDREAREREIDERMAAFEALMERRPFLLSDVALRRNPNDVQEWSRRVALYSFDDAKVVETYSKAIETINARKATPGLHQLYLKFAQFYENGGSAGKPDVASARTVFEKAVKAPFRKVDDLAEVWCSWAEMEIRLGNYDEALSVMARAVSAPRDAKNVSYYDNSLPPQTRLFKSLKLWAFYTDLEESLGTVESTKRAFDRIMELKIANAQTIINYAAFLEDAAYYEEAFKVYERGVELFTYPVAFELWNVYLSKFLKRYGDTKLERARDMFEQALEKCPADLCKPLFLRYGQLEEEHGLMRKAMDIYRRATQAVSAKERYDMYLYYIAKAAANYGLVATRPIYEEAIEQLPDKQTADMCVRFAALERKLGEFERARAIFAHASQFCNPKTRPDFWQAWNDFEIESGTEDTFREMLRIKRSVKAQYDTELSNAAAAAKGMGEMPAPVPEDAMAAIEAANAEEDDDEQPQTVPSIAGAPAFVAATTVSRPDAARNAERIAGDGDDDDLL</sequence>
<keyword evidence="8" id="KW-0539">Nucleus</keyword>
<dbReference type="GO" id="GO:0000974">
    <property type="term" value="C:Prp19 complex"/>
    <property type="evidence" value="ECO:0007669"/>
    <property type="project" value="TreeGrafter"/>
</dbReference>
<evidence type="ECO:0000256" key="10">
    <source>
        <dbReference type="ARBA" id="ARBA00039472"/>
    </source>
</evidence>
<evidence type="ECO:0000259" key="14">
    <source>
        <dbReference type="Pfam" id="PF23231"/>
    </source>
</evidence>
<evidence type="ECO:0000256" key="5">
    <source>
        <dbReference type="ARBA" id="ARBA00022728"/>
    </source>
</evidence>
<evidence type="ECO:0000256" key="8">
    <source>
        <dbReference type="ARBA" id="ARBA00023242"/>
    </source>
</evidence>
<feature type="domain" description="Pre-mRNA-splicing factor Syf1/CRNKL1-like C-terminal HAT-repeats" evidence="14">
    <location>
        <begin position="548"/>
        <end position="928"/>
    </location>
</feature>
<dbReference type="InterPro" id="IPR011990">
    <property type="entry name" value="TPR-like_helical_dom_sf"/>
</dbReference>
<dbReference type="GO" id="GO:0071014">
    <property type="term" value="C:post-mRNA release spliceosomal complex"/>
    <property type="evidence" value="ECO:0007669"/>
    <property type="project" value="TreeGrafter"/>
</dbReference>
<comment type="subunit">
    <text evidence="3">Associated with the spliceosome.</text>
</comment>
<comment type="similarity">
    <text evidence="2">Belongs to the crooked-neck family.</text>
</comment>
<dbReference type="Proteomes" id="UP001219933">
    <property type="component" value="Chromosome 2"/>
</dbReference>
<keyword evidence="6" id="KW-0677">Repeat</keyword>
<keyword evidence="5" id="KW-0747">Spliceosome</keyword>
<evidence type="ECO:0000256" key="3">
    <source>
        <dbReference type="ARBA" id="ARBA00011524"/>
    </source>
</evidence>
<evidence type="ECO:0000256" key="1">
    <source>
        <dbReference type="ARBA" id="ARBA00004123"/>
    </source>
</evidence>
<evidence type="ECO:0000256" key="7">
    <source>
        <dbReference type="ARBA" id="ARBA00023187"/>
    </source>
</evidence>
<comment type="subcellular location">
    <subcellularLocation>
        <location evidence="1">Nucleus</location>
    </subcellularLocation>
</comment>
<evidence type="ECO:0000313" key="17">
    <source>
        <dbReference type="Proteomes" id="UP001219933"/>
    </source>
</evidence>
<feature type="region of interest" description="Disordered" evidence="12">
    <location>
        <begin position="960"/>
        <end position="983"/>
    </location>
</feature>
<dbReference type="GO" id="GO:0071007">
    <property type="term" value="C:U2-type catalytic step 2 spliceosome"/>
    <property type="evidence" value="ECO:0007669"/>
    <property type="project" value="TreeGrafter"/>
</dbReference>
<comment type="function">
    <text evidence="9">Involved in pre-mRNA splicing and cell cycle progression.</text>
</comment>
<evidence type="ECO:0000256" key="9">
    <source>
        <dbReference type="ARBA" id="ARBA00037272"/>
    </source>
</evidence>
<dbReference type="EMBL" id="CP119878">
    <property type="protein sequence ID" value="WFD34574.1"/>
    <property type="molecule type" value="Genomic_DNA"/>
</dbReference>
<protein>
    <recommendedName>
        <fullName evidence="10">Pre-mRNA-splicing factor SYF1</fullName>
    </recommendedName>
    <alternativeName>
        <fullName evidence="11">Pre-mRNA-splicing factor syf1</fullName>
    </alternativeName>
</protein>
<feature type="compositionally biased region" description="Acidic residues" evidence="12">
    <location>
        <begin position="295"/>
        <end position="309"/>
    </location>
</feature>
<dbReference type="Pfam" id="PF23233">
    <property type="entry name" value="HAT_Syf1_CNRKL1_N"/>
    <property type="match status" value="1"/>
</dbReference>
<dbReference type="InterPro" id="IPR055430">
    <property type="entry name" value="HAT_Syf1_CNRKL1_C"/>
</dbReference>
<dbReference type="Pfam" id="PF23231">
    <property type="entry name" value="HAT_Syf1_CNRKL1_C"/>
    <property type="match status" value="1"/>
</dbReference>
<feature type="domain" description="Pre-mRNA-splicing factor Syf1-like N-terminal HAT-repeats" evidence="15">
    <location>
        <begin position="176"/>
        <end position="266"/>
    </location>
</feature>
<dbReference type="GO" id="GO:0000349">
    <property type="term" value="P:generation of catalytic spliceosome for first transesterification step"/>
    <property type="evidence" value="ECO:0007669"/>
    <property type="project" value="TreeGrafter"/>
</dbReference>
<proteinExistence type="inferred from homology"/>
<accession>A0AAF0J6H7</accession>
<feature type="compositionally biased region" description="Basic and acidic residues" evidence="12">
    <location>
        <begin position="965"/>
        <end position="975"/>
    </location>
</feature>
<keyword evidence="17" id="KW-1185">Reference proteome</keyword>
<dbReference type="SUPFAM" id="SSF48452">
    <property type="entry name" value="TPR-like"/>
    <property type="match status" value="3"/>
</dbReference>
<dbReference type="InterPro" id="IPR055433">
    <property type="entry name" value="HAT_Syf1-like_N"/>
</dbReference>
<dbReference type="SMART" id="SM00386">
    <property type="entry name" value="HAT"/>
    <property type="match status" value="11"/>
</dbReference>
<evidence type="ECO:0000256" key="4">
    <source>
        <dbReference type="ARBA" id="ARBA00022664"/>
    </source>
</evidence>
<evidence type="ECO:0000313" key="16">
    <source>
        <dbReference type="EMBL" id="WFD34574.1"/>
    </source>
</evidence>
<dbReference type="Pfam" id="PF23220">
    <property type="entry name" value="HAT_Syf1_M"/>
    <property type="match status" value="1"/>
</dbReference>
<dbReference type="AlphaFoldDB" id="A0AAF0J6H7"/>
<dbReference type="InterPro" id="IPR056350">
    <property type="entry name" value="HAT_Syf1_central"/>
</dbReference>
<dbReference type="InterPro" id="IPR045075">
    <property type="entry name" value="Syf1-like"/>
</dbReference>
<evidence type="ECO:0000256" key="11">
    <source>
        <dbReference type="ARBA" id="ARBA00067212"/>
    </source>
</evidence>
<evidence type="ECO:0000256" key="6">
    <source>
        <dbReference type="ARBA" id="ARBA00022737"/>
    </source>
</evidence>
<evidence type="ECO:0000259" key="15">
    <source>
        <dbReference type="Pfam" id="PF23233"/>
    </source>
</evidence>
<reference evidence="16" key="1">
    <citation type="submission" date="2023-03" db="EMBL/GenBank/DDBJ databases">
        <title>Mating type loci evolution in Malassezia.</title>
        <authorList>
            <person name="Coelho M.A."/>
        </authorList>
    </citation>
    <scope>NUCLEOTIDE SEQUENCE</scope>
    <source>
        <strain evidence="16">CBS 11721</strain>
    </source>
</reference>
<dbReference type="InterPro" id="IPR003107">
    <property type="entry name" value="HAT"/>
</dbReference>
<keyword evidence="4" id="KW-0507">mRNA processing</keyword>
<feature type="region of interest" description="Disordered" evidence="12">
    <location>
        <begin position="284"/>
        <end position="319"/>
    </location>
</feature>
<dbReference type="PANTHER" id="PTHR11246">
    <property type="entry name" value="PRE-MRNA SPLICING FACTOR"/>
    <property type="match status" value="1"/>
</dbReference>
<feature type="domain" description="Pre-mRNA-splicing factor SYF1 central HAT repeats" evidence="13">
    <location>
        <begin position="397"/>
        <end position="545"/>
    </location>
</feature>
<name>A0AAF0J6H7_9BASI</name>
<dbReference type="FunFam" id="1.25.40.10:FF:000023">
    <property type="entry name" value="Pre-mRNA-splicing factor SYF1"/>
    <property type="match status" value="1"/>
</dbReference>
<gene>
    <name evidence="16" type="primary">SYF1</name>
    <name evidence="16" type="ORF">MCUN1_001415</name>
</gene>